<protein>
    <submittedName>
        <fullName evidence="2">Uncharacterized protein</fullName>
    </submittedName>
</protein>
<evidence type="ECO:0000256" key="1">
    <source>
        <dbReference type="SAM" id="MobiDB-lite"/>
    </source>
</evidence>
<sequence length="88" mass="9517">MQGGVSALSPSFVTALVRSLVMSTKCTAVRRKGRQQRQRRRLISAPKPRPSSSSSPSSSTAGEAAPETSRPQLHRQQPSKIILFPCPC</sequence>
<accession>A0A8J5N0H2</accession>
<dbReference type="AlphaFoldDB" id="A0A8J5N0H2"/>
<dbReference type="EMBL" id="JAHLQT010014894">
    <property type="protein sequence ID" value="KAG7170121.1"/>
    <property type="molecule type" value="Genomic_DNA"/>
</dbReference>
<organism evidence="2 3">
    <name type="scientific">Homarus americanus</name>
    <name type="common">American lobster</name>
    <dbReference type="NCBI Taxonomy" id="6706"/>
    <lineage>
        <taxon>Eukaryota</taxon>
        <taxon>Metazoa</taxon>
        <taxon>Ecdysozoa</taxon>
        <taxon>Arthropoda</taxon>
        <taxon>Crustacea</taxon>
        <taxon>Multicrustacea</taxon>
        <taxon>Malacostraca</taxon>
        <taxon>Eumalacostraca</taxon>
        <taxon>Eucarida</taxon>
        <taxon>Decapoda</taxon>
        <taxon>Pleocyemata</taxon>
        <taxon>Astacidea</taxon>
        <taxon>Nephropoidea</taxon>
        <taxon>Nephropidae</taxon>
        <taxon>Homarus</taxon>
    </lineage>
</organism>
<feature type="region of interest" description="Disordered" evidence="1">
    <location>
        <begin position="26"/>
        <end position="88"/>
    </location>
</feature>
<proteinExistence type="predicted"/>
<feature type="compositionally biased region" description="Low complexity" evidence="1">
    <location>
        <begin position="44"/>
        <end position="69"/>
    </location>
</feature>
<name>A0A8J5N0H2_HOMAM</name>
<gene>
    <name evidence="2" type="ORF">Hamer_G012360</name>
</gene>
<evidence type="ECO:0000313" key="3">
    <source>
        <dbReference type="Proteomes" id="UP000747542"/>
    </source>
</evidence>
<keyword evidence="3" id="KW-1185">Reference proteome</keyword>
<reference evidence="2" key="1">
    <citation type="journal article" date="2021" name="Sci. Adv.">
        <title>The American lobster genome reveals insights on longevity, neural, and immune adaptations.</title>
        <authorList>
            <person name="Polinski J.M."/>
            <person name="Zimin A.V."/>
            <person name="Clark K.F."/>
            <person name="Kohn A.B."/>
            <person name="Sadowski N."/>
            <person name="Timp W."/>
            <person name="Ptitsyn A."/>
            <person name="Khanna P."/>
            <person name="Romanova D.Y."/>
            <person name="Williams P."/>
            <person name="Greenwood S.J."/>
            <person name="Moroz L.L."/>
            <person name="Walt D.R."/>
            <person name="Bodnar A.G."/>
        </authorList>
    </citation>
    <scope>NUCLEOTIDE SEQUENCE</scope>
    <source>
        <strain evidence="2">GMGI-L3</strain>
    </source>
</reference>
<dbReference type="Proteomes" id="UP000747542">
    <property type="component" value="Unassembled WGS sequence"/>
</dbReference>
<evidence type="ECO:0000313" key="2">
    <source>
        <dbReference type="EMBL" id="KAG7170121.1"/>
    </source>
</evidence>
<feature type="compositionally biased region" description="Basic residues" evidence="1">
    <location>
        <begin position="28"/>
        <end position="42"/>
    </location>
</feature>
<comment type="caution">
    <text evidence="2">The sequence shown here is derived from an EMBL/GenBank/DDBJ whole genome shotgun (WGS) entry which is preliminary data.</text>
</comment>
<feature type="compositionally biased region" description="Polar residues" evidence="1">
    <location>
        <begin position="70"/>
        <end position="79"/>
    </location>
</feature>